<evidence type="ECO:0008006" key="3">
    <source>
        <dbReference type="Google" id="ProtNLM"/>
    </source>
</evidence>
<dbReference type="InterPro" id="IPR029069">
    <property type="entry name" value="HotDog_dom_sf"/>
</dbReference>
<name>A0ABS1VKE7_9ACTN</name>
<dbReference type="Proteomes" id="UP000598996">
    <property type="component" value="Unassembled WGS sequence"/>
</dbReference>
<keyword evidence="2" id="KW-1185">Reference proteome</keyword>
<proteinExistence type="predicted"/>
<sequence>MQIPARFNGPPASGNGGWSAGAFAAAAGARAGSPVLEVTLRVPPPLDTELRFSAGAVHDGDTLVATVSEAEGEIPAVTPVGLAVAVAAAESYEGFTRHPFPTCYVCGPERTDGLRIFSGPLPDGRTAAPWVVPAEAGLEVVWAALDCPGGWTALRSGRTYVLGRIAVAADALPEPGSTCVVVGEATEFSGRKAKVLSTLYDPDGTPLARARATWIATT</sequence>
<comment type="caution">
    <text evidence="1">The sequence shown here is derived from an EMBL/GenBank/DDBJ whole genome shotgun (WGS) entry which is preliminary data.</text>
</comment>
<dbReference type="SUPFAM" id="SSF54637">
    <property type="entry name" value="Thioesterase/thiol ester dehydrase-isomerase"/>
    <property type="match status" value="1"/>
</dbReference>
<reference evidence="1 2" key="1">
    <citation type="submission" date="2021-01" db="EMBL/GenBank/DDBJ databases">
        <title>Actinoplanes sp. nov. LDG1-01 isolated from lichen.</title>
        <authorList>
            <person name="Saeng-In P."/>
            <person name="Phongsopitanun W."/>
            <person name="Kanchanasin P."/>
            <person name="Yuki M."/>
            <person name="Kudo T."/>
            <person name="Ohkuma M."/>
            <person name="Tanasupawat S."/>
        </authorList>
    </citation>
    <scope>NUCLEOTIDE SEQUENCE [LARGE SCALE GENOMIC DNA]</scope>
    <source>
        <strain evidence="1 2">LDG1-01</strain>
    </source>
</reference>
<evidence type="ECO:0000313" key="1">
    <source>
        <dbReference type="EMBL" id="MBL7255058.1"/>
    </source>
</evidence>
<dbReference type="RefSeq" id="WP_202991540.1">
    <property type="nucleotide sequence ID" value="NZ_JAENHO010000003.1"/>
</dbReference>
<gene>
    <name evidence="1" type="ORF">JKJ07_12110</name>
</gene>
<organism evidence="1 2">
    <name type="scientific">Paractinoplanes lichenicola</name>
    <dbReference type="NCBI Taxonomy" id="2802976"/>
    <lineage>
        <taxon>Bacteria</taxon>
        <taxon>Bacillati</taxon>
        <taxon>Actinomycetota</taxon>
        <taxon>Actinomycetes</taxon>
        <taxon>Micromonosporales</taxon>
        <taxon>Micromonosporaceae</taxon>
        <taxon>Paractinoplanes</taxon>
    </lineage>
</organism>
<dbReference type="EMBL" id="JAENHO010000003">
    <property type="protein sequence ID" value="MBL7255058.1"/>
    <property type="molecule type" value="Genomic_DNA"/>
</dbReference>
<accession>A0ABS1VKE7</accession>
<protein>
    <recommendedName>
        <fullName evidence="3">Acyl-CoA thioesterase</fullName>
    </recommendedName>
</protein>
<evidence type="ECO:0000313" key="2">
    <source>
        <dbReference type="Proteomes" id="UP000598996"/>
    </source>
</evidence>
<dbReference type="Gene3D" id="3.10.129.10">
    <property type="entry name" value="Hotdog Thioesterase"/>
    <property type="match status" value="1"/>
</dbReference>